<feature type="domain" description="F5/8 type C" evidence="5">
    <location>
        <begin position="65"/>
        <end position="202"/>
    </location>
</feature>
<keyword evidence="3 4" id="KW-0408">Iron</keyword>
<dbReference type="Pfam" id="PF06537">
    <property type="entry name" value="DHOR"/>
    <property type="match status" value="2"/>
</dbReference>
<dbReference type="InterPro" id="IPR009056">
    <property type="entry name" value="Cyt_c-like_dom"/>
</dbReference>
<evidence type="ECO:0000256" key="3">
    <source>
        <dbReference type="ARBA" id="ARBA00023004"/>
    </source>
</evidence>
<dbReference type="PROSITE" id="PS51257">
    <property type="entry name" value="PROKAR_LIPOPROTEIN"/>
    <property type="match status" value="1"/>
</dbReference>
<dbReference type="InterPro" id="IPR010538">
    <property type="entry name" value="DHOR"/>
</dbReference>
<dbReference type="Pfam" id="PF00754">
    <property type="entry name" value="F5_F8_type_C"/>
    <property type="match status" value="1"/>
</dbReference>
<dbReference type="EMBL" id="JBBUTG010000010">
    <property type="protein sequence ID" value="MEK8032476.1"/>
    <property type="molecule type" value="Genomic_DNA"/>
</dbReference>
<comment type="caution">
    <text evidence="7">The sequence shown here is derived from an EMBL/GenBank/DDBJ whole genome shotgun (WGS) entry which is preliminary data.</text>
</comment>
<keyword evidence="2 4" id="KW-0479">Metal-binding</keyword>
<dbReference type="Proteomes" id="UP001371218">
    <property type="component" value="Unassembled WGS sequence"/>
</dbReference>
<dbReference type="PROSITE" id="PS50022">
    <property type="entry name" value="FA58C_3"/>
    <property type="match status" value="1"/>
</dbReference>
<dbReference type="SUPFAM" id="SSF46626">
    <property type="entry name" value="Cytochrome c"/>
    <property type="match status" value="1"/>
</dbReference>
<keyword evidence="8" id="KW-1185">Reference proteome</keyword>
<dbReference type="InterPro" id="IPR008979">
    <property type="entry name" value="Galactose-bd-like_sf"/>
</dbReference>
<dbReference type="PROSITE" id="PS51007">
    <property type="entry name" value="CYTC"/>
    <property type="match status" value="1"/>
</dbReference>
<dbReference type="PANTHER" id="PTHR30600:SF4">
    <property type="entry name" value="CYTOCHROME C DOMAIN-CONTAINING PROTEIN"/>
    <property type="match status" value="1"/>
</dbReference>
<evidence type="ECO:0000256" key="2">
    <source>
        <dbReference type="ARBA" id="ARBA00022723"/>
    </source>
</evidence>
<sequence length="943" mass="101737">MSTERGPGAARRMAATHSAAIVLVASLAACGGGEDPGATDQNEADAGRATALAVDASGQAGDVGQAPERVEAKGPGVPIKPVTATASGYDGNMVPKNAIDGNMSTRWAGNNADNAWIQFDFGKKVELGYLKLTWENAYGKAYTLQVSDDGVKWKDLRKQTAGAGGTEEYFNLSVTNRYLRLQGVTRGTQYPYSLYEVEFKTPGSDNTLPKLATSPTDVPKTDAYVPMLPLKQPPLESTQFTLADGTLVTRFGVVGRSRHARERGEDWNEIGYGPNETVDGAGNPVDKGPGAYLNFVPNYFKNRSWGVEIIDNSRVAGITKPTLRVNQYYQQAQLAGGHSFFRGFDRPGVTGYGWMASGQLVDPDLYGTGRADCPVVPKPPNGKLLNDSGLNDGCSVTVDSYPGHADLSPDANGVLVPNGRTIPARPLVAGDVIEFTPSFFSTREAMGSDLGGLRYYTTELTYVMGTGLRPWYGVQPRLMNAPLPAETLQGGIGSVSYDYADNGAYMFQQQQNNIGMENMQRFVEGRRLLHTNMRTGEHNEPGNDRYDPAIGLLGPRFNQSSCFGCHVNNGRSPAPSEIGQKLDHMALRAAMLNADGKQVPHDRYGAAVQMNAASSDGKPQDWGTGVRVKSFTNKEVLLDDGTKVVLRQPLVEFDGDKPAIYSLRAAMPLIGGGLLESVLESDILSRVRQTPDADGVKGQANYVYDPETGDVRLGRFGWKASKVSLRHQAASALLDDMSVTSPIYPSRDCLAGPATCKTGKPDRGVSAEELQKIEQYLQLLAVPAQRSLASGFPKGVSPLKDLDVNPKQVAAGAKLFNNTLRCTACHVAEMKTGKGHLMEELRTQTIKPYSDLLLHDMGPDLADDYTEGRAKGNMWRTPPLWGLGYTDRAMEGQGTVGYLHDGRARNLTEAVMWHGGEATASRKRFAALSAADRAALMAFLRSL</sequence>
<dbReference type="Gene3D" id="2.60.120.260">
    <property type="entry name" value="Galactose-binding domain-like"/>
    <property type="match status" value="1"/>
</dbReference>
<protein>
    <submittedName>
        <fullName evidence="7">Di-heme oxidoredictase family protein</fullName>
    </submittedName>
</protein>
<proteinExistence type="predicted"/>
<gene>
    <name evidence="7" type="ORF">AACH06_16755</name>
</gene>
<evidence type="ECO:0000313" key="8">
    <source>
        <dbReference type="Proteomes" id="UP001371218"/>
    </source>
</evidence>
<feature type="domain" description="Cytochrome c" evidence="6">
    <location>
        <begin position="807"/>
        <end position="943"/>
    </location>
</feature>
<evidence type="ECO:0000313" key="7">
    <source>
        <dbReference type="EMBL" id="MEK8032476.1"/>
    </source>
</evidence>
<dbReference type="SUPFAM" id="SSF49785">
    <property type="entry name" value="Galactose-binding domain-like"/>
    <property type="match status" value="1"/>
</dbReference>
<accession>A0ABU9BRS5</accession>
<evidence type="ECO:0000256" key="4">
    <source>
        <dbReference type="PROSITE-ProRule" id="PRU00433"/>
    </source>
</evidence>
<evidence type="ECO:0000259" key="5">
    <source>
        <dbReference type="PROSITE" id="PS50022"/>
    </source>
</evidence>
<dbReference type="InterPro" id="IPR000421">
    <property type="entry name" value="FA58C"/>
</dbReference>
<dbReference type="InterPro" id="IPR051395">
    <property type="entry name" value="Cytochrome_c_Peroxidase/MauG"/>
</dbReference>
<organism evidence="7 8">
    <name type="scientific">Ideonella lacteola</name>
    <dbReference type="NCBI Taxonomy" id="2984193"/>
    <lineage>
        <taxon>Bacteria</taxon>
        <taxon>Pseudomonadati</taxon>
        <taxon>Pseudomonadota</taxon>
        <taxon>Betaproteobacteria</taxon>
        <taxon>Burkholderiales</taxon>
        <taxon>Sphaerotilaceae</taxon>
        <taxon>Ideonella</taxon>
    </lineage>
</organism>
<evidence type="ECO:0000259" key="6">
    <source>
        <dbReference type="PROSITE" id="PS51007"/>
    </source>
</evidence>
<name>A0ABU9BRS5_9BURK</name>
<dbReference type="InterPro" id="IPR036909">
    <property type="entry name" value="Cyt_c-like_dom_sf"/>
</dbReference>
<evidence type="ECO:0000256" key="1">
    <source>
        <dbReference type="ARBA" id="ARBA00022617"/>
    </source>
</evidence>
<keyword evidence="1 4" id="KW-0349">Heme</keyword>
<dbReference type="Gene3D" id="1.10.760.10">
    <property type="entry name" value="Cytochrome c-like domain"/>
    <property type="match status" value="1"/>
</dbReference>
<dbReference type="PANTHER" id="PTHR30600">
    <property type="entry name" value="CYTOCHROME C PEROXIDASE-RELATED"/>
    <property type="match status" value="1"/>
</dbReference>
<reference evidence="7 8" key="1">
    <citation type="submission" date="2024-04" db="EMBL/GenBank/DDBJ databases">
        <title>Novel species of the genus Ideonella isolated from streams.</title>
        <authorList>
            <person name="Lu H."/>
        </authorList>
    </citation>
    <scope>NUCLEOTIDE SEQUENCE [LARGE SCALE GENOMIC DNA]</scope>
    <source>
        <strain evidence="7 8">DXS29W</strain>
    </source>
</reference>
<dbReference type="RefSeq" id="WP_341426887.1">
    <property type="nucleotide sequence ID" value="NZ_JBBUTG010000010.1"/>
</dbReference>